<reference evidence="1" key="2">
    <citation type="journal article" date="2015" name="Data Brief">
        <title>Shoot transcriptome of the giant reed, Arundo donax.</title>
        <authorList>
            <person name="Barrero R.A."/>
            <person name="Guerrero F.D."/>
            <person name="Moolhuijzen P."/>
            <person name="Goolsby J.A."/>
            <person name="Tidwell J."/>
            <person name="Bellgard S.E."/>
            <person name="Bellgard M.I."/>
        </authorList>
    </citation>
    <scope>NUCLEOTIDE SEQUENCE</scope>
    <source>
        <tissue evidence="1">Shoot tissue taken approximately 20 cm above the soil surface</tissue>
    </source>
</reference>
<organism evidence="1">
    <name type="scientific">Arundo donax</name>
    <name type="common">Giant reed</name>
    <name type="synonym">Donax arundinaceus</name>
    <dbReference type="NCBI Taxonomy" id="35708"/>
    <lineage>
        <taxon>Eukaryota</taxon>
        <taxon>Viridiplantae</taxon>
        <taxon>Streptophyta</taxon>
        <taxon>Embryophyta</taxon>
        <taxon>Tracheophyta</taxon>
        <taxon>Spermatophyta</taxon>
        <taxon>Magnoliopsida</taxon>
        <taxon>Liliopsida</taxon>
        <taxon>Poales</taxon>
        <taxon>Poaceae</taxon>
        <taxon>PACMAD clade</taxon>
        <taxon>Arundinoideae</taxon>
        <taxon>Arundineae</taxon>
        <taxon>Arundo</taxon>
    </lineage>
</organism>
<dbReference type="AlphaFoldDB" id="A0A0A9AUG6"/>
<proteinExistence type="predicted"/>
<sequence>MVVSRRRYASFIYGRSSSFWSKDQKQN</sequence>
<protein>
    <submittedName>
        <fullName evidence="1">Uncharacterized protein</fullName>
    </submittedName>
</protein>
<reference evidence="1" key="1">
    <citation type="submission" date="2014-09" db="EMBL/GenBank/DDBJ databases">
        <authorList>
            <person name="Magalhaes I.L.F."/>
            <person name="Oliveira U."/>
            <person name="Santos F.R."/>
            <person name="Vidigal T.H.D.A."/>
            <person name="Brescovit A.D."/>
            <person name="Santos A.J."/>
        </authorList>
    </citation>
    <scope>NUCLEOTIDE SEQUENCE</scope>
    <source>
        <tissue evidence="1">Shoot tissue taken approximately 20 cm above the soil surface</tissue>
    </source>
</reference>
<evidence type="ECO:0000313" key="1">
    <source>
        <dbReference type="EMBL" id="JAD54766.1"/>
    </source>
</evidence>
<name>A0A0A9AUG6_ARUDO</name>
<accession>A0A0A9AUG6</accession>
<dbReference type="EMBL" id="GBRH01243129">
    <property type="protein sequence ID" value="JAD54766.1"/>
    <property type="molecule type" value="Transcribed_RNA"/>
</dbReference>